<name>A0A2G5CHL4_AQUCA</name>
<evidence type="ECO:0008006" key="4">
    <source>
        <dbReference type="Google" id="ProtNLM"/>
    </source>
</evidence>
<dbReference type="PANTHER" id="PTHR12150">
    <property type="entry name" value="CLASS IV SAM-BINDING METHYLTRANSFERASE-RELATED"/>
    <property type="match status" value="1"/>
</dbReference>
<dbReference type="InterPro" id="IPR014842">
    <property type="entry name" value="AFT"/>
</dbReference>
<dbReference type="CDD" id="cd18086">
    <property type="entry name" value="HsC9orf114-like"/>
    <property type="match status" value="1"/>
</dbReference>
<dbReference type="STRING" id="218851.A0A2G5CHL4"/>
<dbReference type="EMBL" id="KZ305071">
    <property type="protein sequence ID" value="PIA30775.1"/>
    <property type="molecule type" value="Genomic_DNA"/>
</dbReference>
<dbReference type="InterPro" id="IPR029028">
    <property type="entry name" value="Alpha/beta_knot_MTases"/>
</dbReference>
<dbReference type="GO" id="GO:0010106">
    <property type="term" value="P:cellular response to iron ion starvation"/>
    <property type="evidence" value="ECO:0007669"/>
    <property type="project" value="InterPro"/>
</dbReference>
<dbReference type="Pfam" id="PF02598">
    <property type="entry name" value="Methyltrn_RNA_3"/>
    <property type="match status" value="2"/>
</dbReference>
<keyword evidence="3" id="KW-1185">Reference proteome</keyword>
<accession>A0A2G5CHL4</accession>
<protein>
    <recommendedName>
        <fullName evidence="4">FAR1 domain-containing protein</fullName>
    </recommendedName>
</protein>
<dbReference type="InterPro" id="IPR029026">
    <property type="entry name" value="tRNA_m1G_MTases_N"/>
</dbReference>
<dbReference type="AlphaFoldDB" id="A0A2G5CHL4"/>
<gene>
    <name evidence="2" type="ORF">AQUCO_05400108v1</name>
</gene>
<proteinExistence type="inferred from homology"/>
<dbReference type="OrthoDB" id="361029at2759"/>
<evidence type="ECO:0000256" key="1">
    <source>
        <dbReference type="ARBA" id="ARBA00009841"/>
    </source>
</evidence>
<dbReference type="GO" id="GO:0000981">
    <property type="term" value="F:DNA-binding transcription factor activity, RNA polymerase II-specific"/>
    <property type="evidence" value="ECO:0007669"/>
    <property type="project" value="InterPro"/>
</dbReference>
<comment type="similarity">
    <text evidence="1">Belongs to the class IV-like SAM-binding methyltransferase superfamily.</text>
</comment>
<reference evidence="2 3" key="1">
    <citation type="submission" date="2017-09" db="EMBL/GenBank/DDBJ databases">
        <title>WGS assembly of Aquilegia coerulea Goldsmith.</title>
        <authorList>
            <person name="Hodges S."/>
            <person name="Kramer E."/>
            <person name="Nordborg M."/>
            <person name="Tomkins J."/>
            <person name="Borevitz J."/>
            <person name="Derieg N."/>
            <person name="Yan J."/>
            <person name="Mihaltcheva S."/>
            <person name="Hayes R.D."/>
            <person name="Rokhsar D."/>
        </authorList>
    </citation>
    <scope>NUCLEOTIDE SEQUENCE [LARGE SCALE GENOMIC DNA]</scope>
    <source>
        <strain evidence="3">cv. Goldsmith</strain>
    </source>
</reference>
<sequence>MDLIEGVDIVEKNVENGHPEVIDFEYEDFFKQGKLLPPPIKTFQDREELLKYVQCFSLLQGYITTIKDSKKDQYVTLGCDRGGSYRNRTKTPIEERKRKSSSRLINCPFRIKGVKLVNGSWVLRVATGAHNHEASNDMSHSPSFRPYSKEEVVKIKEMTKSGIPPRQILASIRPAQPKVKEELVDGEMEKKKYEIPTVSIAVPGSIVHNAQSLELATRLAGQIARAATIFRVDEIVVYDNKNLTRETFSFTTADKTDDDEIDASFLVRILEYLETPQYLRRRLFPMYCITLIEKTPDFTATLVDVGLYKDVFVDEILEPGIRITVAMGNNADPEIVRYASNMSSVFKECPYKGGYDHSIGTSERGLVIKPSELTIPTFR</sequence>
<dbReference type="PANTHER" id="PTHR12150:SF13">
    <property type="entry name" value="METHYLTRANSFERASE C9ORF114-RELATED"/>
    <property type="match status" value="1"/>
</dbReference>
<dbReference type="Proteomes" id="UP000230069">
    <property type="component" value="Unassembled WGS sequence"/>
</dbReference>
<dbReference type="InterPro" id="IPR003750">
    <property type="entry name" value="Put_MeTrfase-C9orf114-like"/>
</dbReference>
<dbReference type="InParanoid" id="A0A2G5CHL4"/>
<dbReference type="Gene3D" id="3.40.1280.10">
    <property type="match status" value="1"/>
</dbReference>
<evidence type="ECO:0000313" key="3">
    <source>
        <dbReference type="Proteomes" id="UP000230069"/>
    </source>
</evidence>
<organism evidence="2 3">
    <name type="scientific">Aquilegia coerulea</name>
    <name type="common">Rocky mountain columbine</name>
    <dbReference type="NCBI Taxonomy" id="218851"/>
    <lineage>
        <taxon>Eukaryota</taxon>
        <taxon>Viridiplantae</taxon>
        <taxon>Streptophyta</taxon>
        <taxon>Embryophyta</taxon>
        <taxon>Tracheophyta</taxon>
        <taxon>Spermatophyta</taxon>
        <taxon>Magnoliopsida</taxon>
        <taxon>Ranunculales</taxon>
        <taxon>Ranunculaceae</taxon>
        <taxon>Thalictroideae</taxon>
        <taxon>Aquilegia</taxon>
    </lineage>
</organism>
<dbReference type="GO" id="GO:0045944">
    <property type="term" value="P:positive regulation of transcription by RNA polymerase II"/>
    <property type="evidence" value="ECO:0007669"/>
    <property type="project" value="InterPro"/>
</dbReference>
<dbReference type="SUPFAM" id="SSF75217">
    <property type="entry name" value="alpha/beta knot"/>
    <property type="match status" value="1"/>
</dbReference>
<evidence type="ECO:0000313" key="2">
    <source>
        <dbReference type="EMBL" id="PIA30775.1"/>
    </source>
</evidence>
<dbReference type="Pfam" id="PF08731">
    <property type="entry name" value="AFT"/>
    <property type="match status" value="1"/>
</dbReference>